<name>A0A8S3ETZ6_9BILA</name>
<feature type="non-terminal residue" evidence="8">
    <location>
        <position position="334"/>
    </location>
</feature>
<evidence type="ECO:0000256" key="2">
    <source>
        <dbReference type="ARBA" id="ARBA00023015"/>
    </source>
</evidence>
<protein>
    <submittedName>
        <fullName evidence="8">Uncharacterized protein</fullName>
    </submittedName>
</protein>
<feature type="compositionally biased region" description="Low complexity" evidence="6">
    <location>
        <begin position="1"/>
        <end position="19"/>
    </location>
</feature>
<organism evidence="8 9">
    <name type="scientific">Rotaria magnacalcarata</name>
    <dbReference type="NCBI Taxonomy" id="392030"/>
    <lineage>
        <taxon>Eukaryota</taxon>
        <taxon>Metazoa</taxon>
        <taxon>Spiralia</taxon>
        <taxon>Gnathifera</taxon>
        <taxon>Rotifera</taxon>
        <taxon>Eurotatoria</taxon>
        <taxon>Bdelloidea</taxon>
        <taxon>Philodinida</taxon>
        <taxon>Philodinidae</taxon>
        <taxon>Rotaria</taxon>
    </lineage>
</organism>
<evidence type="ECO:0000256" key="6">
    <source>
        <dbReference type="SAM" id="MobiDB-lite"/>
    </source>
</evidence>
<keyword evidence="7" id="KW-0812">Transmembrane</keyword>
<evidence type="ECO:0000313" key="9">
    <source>
        <dbReference type="Proteomes" id="UP000676336"/>
    </source>
</evidence>
<dbReference type="PANTHER" id="PTHR46062:SF1">
    <property type="entry name" value="LP12374P"/>
    <property type="match status" value="1"/>
</dbReference>
<feature type="transmembrane region" description="Helical" evidence="7">
    <location>
        <begin position="68"/>
        <end position="87"/>
    </location>
</feature>
<evidence type="ECO:0000256" key="1">
    <source>
        <dbReference type="ARBA" id="ARBA00004123"/>
    </source>
</evidence>
<dbReference type="GO" id="GO:0005634">
    <property type="term" value="C:nucleus"/>
    <property type="evidence" value="ECO:0007669"/>
    <property type="project" value="UniProtKB-SubCell"/>
</dbReference>
<dbReference type="Proteomes" id="UP000676336">
    <property type="component" value="Unassembled WGS sequence"/>
</dbReference>
<evidence type="ECO:0000256" key="7">
    <source>
        <dbReference type="SAM" id="Phobius"/>
    </source>
</evidence>
<evidence type="ECO:0000256" key="4">
    <source>
        <dbReference type="ARBA" id="ARBA00023163"/>
    </source>
</evidence>
<feature type="transmembrane region" description="Helical" evidence="7">
    <location>
        <begin position="132"/>
        <end position="152"/>
    </location>
</feature>
<feature type="region of interest" description="Disordered" evidence="6">
    <location>
        <begin position="1"/>
        <end position="58"/>
    </location>
</feature>
<dbReference type="GO" id="GO:0000978">
    <property type="term" value="F:RNA polymerase II cis-regulatory region sequence-specific DNA binding"/>
    <property type="evidence" value="ECO:0007669"/>
    <property type="project" value="TreeGrafter"/>
</dbReference>
<dbReference type="GO" id="GO:0000981">
    <property type="term" value="F:DNA-binding transcription factor activity, RNA polymerase II-specific"/>
    <property type="evidence" value="ECO:0007669"/>
    <property type="project" value="TreeGrafter"/>
</dbReference>
<feature type="transmembrane region" description="Helical" evidence="7">
    <location>
        <begin position="294"/>
        <end position="317"/>
    </location>
</feature>
<proteinExistence type="predicted"/>
<dbReference type="AlphaFoldDB" id="A0A8S3ETZ6"/>
<evidence type="ECO:0000256" key="5">
    <source>
        <dbReference type="ARBA" id="ARBA00023242"/>
    </source>
</evidence>
<keyword evidence="2" id="KW-0805">Transcription regulation</keyword>
<comment type="subcellular location">
    <subcellularLocation>
        <location evidence="1">Nucleus</location>
    </subcellularLocation>
</comment>
<feature type="non-terminal residue" evidence="8">
    <location>
        <position position="1"/>
    </location>
</feature>
<keyword evidence="5" id="KW-0539">Nucleus</keyword>
<sequence length="334" mass="38050">IDIPSNDNNASASSLNKSSIVNNPTTPPSSHSDSSESTLDSSDEAFSPVPKRQKRTTSKQGMVNGSRLILCCFMLCVIVTNPFNYLLNLIHSSDYNEATETQSIVGSRTLQAAVNNDNINSSTFLSTSWRQLVAWMLNLAICLVCLVKLFVYGEPIVPESEMHEYYIHKKKADQLMTENRLNEARIYYRKCCEKLYVTIDNTLLYYLSSITWQMTRLCVNLIVVGRWLTFWSGWTKSIDTRDYNRELNDCLLQLWKIEYQYSSSALSLIDLFISTINTSVNAGKKLDIKKHNETYLLSALTLKKLGGIFSIFIPHFLKCMSPMNDSDFWLADID</sequence>
<dbReference type="PANTHER" id="PTHR46062">
    <property type="entry name" value="STEROL REGULATORY ELEMENT-BINDING PROTEIN"/>
    <property type="match status" value="1"/>
</dbReference>
<gene>
    <name evidence="8" type="ORF">SMN809_LOCUS60978</name>
</gene>
<comment type="caution">
    <text evidence="8">The sequence shown here is derived from an EMBL/GenBank/DDBJ whole genome shotgun (WGS) entry which is preliminary data.</text>
</comment>
<reference evidence="8" key="1">
    <citation type="submission" date="2021-02" db="EMBL/GenBank/DDBJ databases">
        <authorList>
            <person name="Nowell W R."/>
        </authorList>
    </citation>
    <scope>NUCLEOTIDE SEQUENCE</scope>
</reference>
<evidence type="ECO:0000256" key="3">
    <source>
        <dbReference type="ARBA" id="ARBA00023125"/>
    </source>
</evidence>
<keyword evidence="4" id="KW-0804">Transcription</keyword>
<dbReference type="EMBL" id="CAJOBI010241352">
    <property type="protein sequence ID" value="CAF5085778.1"/>
    <property type="molecule type" value="Genomic_DNA"/>
</dbReference>
<keyword evidence="3" id="KW-0238">DNA-binding</keyword>
<evidence type="ECO:0000313" key="8">
    <source>
        <dbReference type="EMBL" id="CAF5085778.1"/>
    </source>
</evidence>
<keyword evidence="7" id="KW-1133">Transmembrane helix</keyword>
<accession>A0A8S3ETZ6</accession>
<feature type="compositionally biased region" description="Low complexity" evidence="6">
    <location>
        <begin position="28"/>
        <end position="40"/>
    </location>
</feature>
<keyword evidence="7" id="KW-0472">Membrane</keyword>